<accession>A0A162ZAZ2</accession>
<dbReference type="OrthoDB" id="421951at2759"/>
<dbReference type="InterPro" id="IPR048263">
    <property type="entry name" value="Arb2"/>
</dbReference>
<dbReference type="Proteomes" id="UP000076837">
    <property type="component" value="Unassembled WGS sequence"/>
</dbReference>
<feature type="region of interest" description="Disordered" evidence="1">
    <location>
        <begin position="344"/>
        <end position="368"/>
    </location>
</feature>
<dbReference type="EMBL" id="JYNV01000279">
    <property type="protein sequence ID" value="KZM20506.1"/>
    <property type="molecule type" value="Genomic_DNA"/>
</dbReference>
<keyword evidence="4" id="KW-1185">Reference proteome</keyword>
<protein>
    <recommendedName>
        <fullName evidence="2">Arb2 domain-containing protein</fullName>
    </recommendedName>
</protein>
<dbReference type="PANTHER" id="PTHR21357">
    <property type="entry name" value="FAM172 FAMILY PROTEIN HOMOLOG CG10038"/>
    <property type="match status" value="1"/>
</dbReference>
<dbReference type="GO" id="GO:0031048">
    <property type="term" value="P:regulatory ncRNA-mediated heterochromatin formation"/>
    <property type="evidence" value="ECO:0007669"/>
    <property type="project" value="TreeGrafter"/>
</dbReference>
<evidence type="ECO:0000313" key="4">
    <source>
        <dbReference type="Proteomes" id="UP000076837"/>
    </source>
</evidence>
<dbReference type="GO" id="GO:0005634">
    <property type="term" value="C:nucleus"/>
    <property type="evidence" value="ECO:0007669"/>
    <property type="project" value="TreeGrafter"/>
</dbReference>
<dbReference type="InterPro" id="IPR053858">
    <property type="entry name" value="Arb2_dom"/>
</dbReference>
<comment type="caution">
    <text evidence="3">The sequence shown here is derived from an EMBL/GenBank/DDBJ whole genome shotgun (WGS) entry which is preliminary data.</text>
</comment>
<dbReference type="PANTHER" id="PTHR21357:SF4">
    <property type="entry name" value="FAM172 FAMILY PROTEIN HOMOLOG CG10038"/>
    <property type="match status" value="1"/>
</dbReference>
<dbReference type="AlphaFoldDB" id="A0A162ZAZ2"/>
<sequence>MIDAPEKPFVFHSLNDDRHNEVRNEALHACSRAEVTERLSKLGIKQLYFPHLVTTKPNGPHVPILAPPPDVLKTRKRVIVVVNDASQDLGILAYRQLQRELGLNGGSVINFAKEIIRRSAVAKNDEGSCNTTDIFHDGAGVQDDSDIPGLIVMNTGQLLYSHRYNRSMTMRSWCAMPRKSIAHDPIKIHDQENYIEGHRTPTEHIRSVFDLLLCNPDRIAPDAEVYIIAIEGGADKVLDVFKKDFDKYGSRVTAMAIVHSLVDNSEITHPSLKAFLHQRTRQWKYTDLSSDPGQCVDLPDDYSSDASSQTASKGAKSIHWNEEILRSGSLSEVTKTMHRLALNIVSPTDDDNNKTAPTEPDTKASAEWTGGSVLCPTFAGADEPAGECIMTNPTVQHAILSFFDQVAHDPAHYRNPPFLTFTDPPRPTADAPFALSAVPEASDMQSAIPLATPEQEALDEARTTLLDLRTALGASPADDKQLANGRERLARKIANQETAIEELEVAALSSGSLRPGEVEDLRRDWRPKIDGPRVPFAGTMVDSELLRAAGLGEMADREVEKLG</sequence>
<evidence type="ECO:0000256" key="1">
    <source>
        <dbReference type="SAM" id="MobiDB-lite"/>
    </source>
</evidence>
<dbReference type="Pfam" id="PF22749">
    <property type="entry name" value="Arb2"/>
    <property type="match status" value="1"/>
</dbReference>
<dbReference type="STRING" id="5454.A0A162ZAZ2"/>
<reference evidence="3 4" key="1">
    <citation type="journal article" date="2016" name="Sci. Rep.">
        <title>Draft genome sequencing and secretome analysis of fungal phytopathogen Ascochyta rabiei provides insight into the necrotrophic effector repertoire.</title>
        <authorList>
            <person name="Verma S."/>
            <person name="Gazara R.K."/>
            <person name="Nizam S."/>
            <person name="Parween S."/>
            <person name="Chattopadhyay D."/>
            <person name="Verma P.K."/>
        </authorList>
    </citation>
    <scope>NUCLEOTIDE SEQUENCE [LARGE SCALE GENOMIC DNA]</scope>
    <source>
        <strain evidence="3 4">ArDII</strain>
    </source>
</reference>
<gene>
    <name evidence="3" type="ORF">ST47_g8375</name>
</gene>
<name>A0A162ZAZ2_DIDRA</name>
<feature type="domain" description="Arb2" evidence="2">
    <location>
        <begin position="1"/>
        <end position="284"/>
    </location>
</feature>
<organism evidence="3 4">
    <name type="scientific">Didymella rabiei</name>
    <name type="common">Chickpea ascochyta blight fungus</name>
    <name type="synonym">Mycosphaerella rabiei</name>
    <dbReference type="NCBI Taxonomy" id="5454"/>
    <lineage>
        <taxon>Eukaryota</taxon>
        <taxon>Fungi</taxon>
        <taxon>Dikarya</taxon>
        <taxon>Ascomycota</taxon>
        <taxon>Pezizomycotina</taxon>
        <taxon>Dothideomycetes</taxon>
        <taxon>Pleosporomycetidae</taxon>
        <taxon>Pleosporales</taxon>
        <taxon>Pleosporineae</taxon>
        <taxon>Didymellaceae</taxon>
        <taxon>Ascochyta</taxon>
    </lineage>
</organism>
<proteinExistence type="predicted"/>
<dbReference type="GO" id="GO:0035197">
    <property type="term" value="F:siRNA binding"/>
    <property type="evidence" value="ECO:0007669"/>
    <property type="project" value="TreeGrafter"/>
</dbReference>
<evidence type="ECO:0000259" key="2">
    <source>
        <dbReference type="Pfam" id="PF22749"/>
    </source>
</evidence>
<evidence type="ECO:0000313" key="3">
    <source>
        <dbReference type="EMBL" id="KZM20506.1"/>
    </source>
</evidence>